<feature type="transmembrane region" description="Helical" evidence="1">
    <location>
        <begin position="100"/>
        <end position="119"/>
    </location>
</feature>
<dbReference type="InterPro" id="IPR007404">
    <property type="entry name" value="YdjM-like"/>
</dbReference>
<reference evidence="2 3" key="1">
    <citation type="submission" date="2016-01" db="EMBL/GenBank/DDBJ databases">
        <authorList>
            <person name="Manzoor S."/>
        </authorList>
    </citation>
    <scope>NUCLEOTIDE SEQUENCE [LARGE SCALE GENOMIC DNA]</scope>
    <source>
        <strain evidence="2">Methanoculleus sp MAB1</strain>
    </source>
</reference>
<sequence>MVYSVLIYTLRINNGHCSTILCCITLFRPGKKGIWLLCHWVPMYLLAHVMAGILIGLVLAGLVGDRRVVALAALGAVLPDLIDKPLGHIILSGTVDYGRIYFHGLTILFLVVLAGLLLYHYRQRIGLLAVAVGMASHQVLDGMWHNPVTWFWPFLGPIPRHYYPEGYLQDAIWRQISQPSEWVLLFLIIGLFAVLYRRELTTVINRLASPPARRAVVAVLVLAVIAALAAGWRFLL</sequence>
<dbReference type="KEGG" id="mema:MMAB1_1931"/>
<dbReference type="AlphaFoldDB" id="A0A0X3BNH4"/>
<accession>A0A0X3BNH4</accession>
<feature type="transmembrane region" description="Helical" evidence="1">
    <location>
        <begin position="216"/>
        <end position="235"/>
    </location>
</feature>
<gene>
    <name evidence="2" type="ORF">MMAB1_1931</name>
</gene>
<organism evidence="2 3">
    <name type="scientific">Methanoculleus bourgensis</name>
    <dbReference type="NCBI Taxonomy" id="83986"/>
    <lineage>
        <taxon>Archaea</taxon>
        <taxon>Methanobacteriati</taxon>
        <taxon>Methanobacteriota</taxon>
        <taxon>Stenosarchaea group</taxon>
        <taxon>Methanomicrobia</taxon>
        <taxon>Methanomicrobiales</taxon>
        <taxon>Methanomicrobiaceae</taxon>
        <taxon>Methanoculleus</taxon>
    </lineage>
</organism>
<evidence type="ECO:0000256" key="1">
    <source>
        <dbReference type="SAM" id="Phobius"/>
    </source>
</evidence>
<dbReference type="Proteomes" id="UP000069850">
    <property type="component" value="Chromosome 1"/>
</dbReference>
<dbReference type="OrthoDB" id="200338at2157"/>
<feature type="transmembrane region" description="Helical" evidence="1">
    <location>
        <begin position="34"/>
        <end position="63"/>
    </location>
</feature>
<dbReference type="EMBL" id="LT158599">
    <property type="protein sequence ID" value="CVK33144.1"/>
    <property type="molecule type" value="Genomic_DNA"/>
</dbReference>
<dbReference type="Pfam" id="PF04307">
    <property type="entry name" value="YdjM"/>
    <property type="match status" value="1"/>
</dbReference>
<proteinExistence type="predicted"/>
<evidence type="ECO:0000313" key="2">
    <source>
        <dbReference type="EMBL" id="CVK33144.1"/>
    </source>
</evidence>
<feature type="transmembrane region" description="Helical" evidence="1">
    <location>
        <begin position="179"/>
        <end position="196"/>
    </location>
</feature>
<dbReference type="GO" id="GO:0016787">
    <property type="term" value="F:hydrolase activity"/>
    <property type="evidence" value="ECO:0007669"/>
    <property type="project" value="UniProtKB-KW"/>
</dbReference>
<name>A0A0X3BNH4_9EURY</name>
<keyword evidence="2" id="KW-0378">Hydrolase</keyword>
<keyword evidence="1" id="KW-1133">Transmembrane helix</keyword>
<evidence type="ECO:0000313" key="3">
    <source>
        <dbReference type="Proteomes" id="UP000069850"/>
    </source>
</evidence>
<keyword evidence="1" id="KW-0472">Membrane</keyword>
<keyword evidence="1" id="KW-0812">Transmembrane</keyword>
<protein>
    <submittedName>
        <fullName evidence="2">Membrane-bound metal-dependent hydrolase</fullName>
    </submittedName>
</protein>
<feature type="transmembrane region" description="Helical" evidence="1">
    <location>
        <begin position="126"/>
        <end position="144"/>
    </location>
</feature>